<organism evidence="1 2">
    <name type="scientific">Rathayibacter rathayi</name>
    <name type="common">Corynebacterium rathayi</name>
    <dbReference type="NCBI Taxonomy" id="33887"/>
    <lineage>
        <taxon>Bacteria</taxon>
        <taxon>Bacillati</taxon>
        <taxon>Actinomycetota</taxon>
        <taxon>Actinomycetes</taxon>
        <taxon>Micrococcales</taxon>
        <taxon>Microbacteriaceae</taxon>
        <taxon>Rathayibacter</taxon>
    </lineage>
</organism>
<name>A0ABD6W9F0_RATRA</name>
<comment type="caution">
    <text evidence="1">The sequence shown here is derived from an EMBL/GenBank/DDBJ whole genome shotgun (WGS) entry which is preliminary data.</text>
</comment>
<evidence type="ECO:0000313" key="1">
    <source>
        <dbReference type="EMBL" id="PPF14566.1"/>
    </source>
</evidence>
<gene>
    <name evidence="1" type="ORF">C5C04_06310</name>
</gene>
<dbReference type="RefSeq" id="WP_146076224.1">
    <property type="nucleotide sequence ID" value="NZ_PSUD01000011.1"/>
</dbReference>
<reference evidence="1 2" key="1">
    <citation type="submission" date="2018-02" db="EMBL/GenBank/DDBJ databases">
        <title>Bacteriophage NCPPB3778 and a type I-E CRISPR drive the evolution of the US Biological Select Agent, Rathayibacter toxicus.</title>
        <authorList>
            <person name="Davis E.W.II."/>
            <person name="Tabima J.F."/>
            <person name="Weisberg A.J."/>
            <person name="Lopes L.D."/>
            <person name="Wiseman M.S."/>
            <person name="Wiseman M.S."/>
            <person name="Pupko T."/>
            <person name="Belcher M.S."/>
            <person name="Sechler A.J."/>
            <person name="Tancos M.A."/>
            <person name="Schroeder B.K."/>
            <person name="Murray T.D."/>
            <person name="Luster D.G."/>
            <person name="Schneider W.L."/>
            <person name="Rogers E."/>
            <person name="Andreote F.D."/>
            <person name="Grunwald N.J."/>
            <person name="Putnam M.L."/>
            <person name="Chang J.H."/>
        </authorList>
    </citation>
    <scope>NUCLEOTIDE SEQUENCE [LARGE SCALE GENOMIC DNA]</scope>
    <source>
        <strain evidence="1 2">AY1I9</strain>
    </source>
</reference>
<dbReference type="EMBL" id="PSUL01000010">
    <property type="protein sequence ID" value="PPF14566.1"/>
    <property type="molecule type" value="Genomic_DNA"/>
</dbReference>
<protein>
    <submittedName>
        <fullName evidence="1">Uncharacterized protein</fullName>
    </submittedName>
</protein>
<accession>A0ABD6W9F0</accession>
<evidence type="ECO:0000313" key="2">
    <source>
        <dbReference type="Proteomes" id="UP000237881"/>
    </source>
</evidence>
<sequence>MTPDDTGGSRAEQGCPAGAAVRGMIRRAGDMMGGVIMGRCTLDGDVSVPGGMVRIDVTVDDVYPREERR</sequence>
<dbReference type="Proteomes" id="UP000237881">
    <property type="component" value="Unassembled WGS sequence"/>
</dbReference>
<proteinExistence type="predicted"/>
<dbReference type="AlphaFoldDB" id="A0ABD6W9F0"/>